<organism evidence="1 2">
    <name type="scientific">Krasilnikovia cinnamomea</name>
    <dbReference type="NCBI Taxonomy" id="349313"/>
    <lineage>
        <taxon>Bacteria</taxon>
        <taxon>Bacillati</taxon>
        <taxon>Actinomycetota</taxon>
        <taxon>Actinomycetes</taxon>
        <taxon>Micromonosporales</taxon>
        <taxon>Micromonosporaceae</taxon>
        <taxon>Krasilnikovia</taxon>
    </lineage>
</organism>
<gene>
    <name evidence="1" type="ORF">EV385_4386</name>
</gene>
<dbReference type="OrthoDB" id="5194016at2"/>
<reference evidence="1 2" key="1">
    <citation type="submission" date="2019-02" db="EMBL/GenBank/DDBJ databases">
        <title>Sequencing the genomes of 1000 actinobacteria strains.</title>
        <authorList>
            <person name="Klenk H.-P."/>
        </authorList>
    </citation>
    <scope>NUCLEOTIDE SEQUENCE [LARGE SCALE GENOMIC DNA]</scope>
    <source>
        <strain evidence="1 2">DSM 45162</strain>
    </source>
</reference>
<protein>
    <submittedName>
        <fullName evidence="1">Uncharacterized protein</fullName>
    </submittedName>
</protein>
<comment type="caution">
    <text evidence="1">The sequence shown here is derived from an EMBL/GenBank/DDBJ whole genome shotgun (WGS) entry which is preliminary data.</text>
</comment>
<dbReference type="RefSeq" id="WP_130511121.1">
    <property type="nucleotide sequence ID" value="NZ_SHKY01000001.1"/>
</dbReference>
<dbReference type="Proteomes" id="UP000292564">
    <property type="component" value="Unassembled WGS sequence"/>
</dbReference>
<name>A0A4Q7ZNB4_9ACTN</name>
<evidence type="ECO:0000313" key="2">
    <source>
        <dbReference type="Proteomes" id="UP000292564"/>
    </source>
</evidence>
<proteinExistence type="predicted"/>
<evidence type="ECO:0000313" key="1">
    <source>
        <dbReference type="EMBL" id="RZU52520.1"/>
    </source>
</evidence>
<sequence length="105" mass="11861">MTNGANTPAGDRPYRQDPVLGWGDDVASWPWEPWLEHEVQLGWRKAGNCPYCEHPMTVHQTRQRYTSSVEWKHAQCNCGYPHEGRPTDEPVKGCGQQADIRAAAS</sequence>
<accession>A0A4Q7ZNB4</accession>
<dbReference type="EMBL" id="SHKY01000001">
    <property type="protein sequence ID" value="RZU52520.1"/>
    <property type="molecule type" value="Genomic_DNA"/>
</dbReference>
<keyword evidence="2" id="KW-1185">Reference proteome</keyword>
<dbReference type="AlphaFoldDB" id="A0A4Q7ZNB4"/>